<dbReference type="KEGG" id="ohi:H8790_08885"/>
<sequence>MHYSGSVYRPPSEAYSLIVQVTLGCSHNKCAFCNMYKDKPFSICPIDQVMEDLSWARNAYPRIERVFLADGDALILPTEHLLRILHYIREHYPECQRVAVYASPKSVLKKTPEELRTLHEAGLGIAYLGLETGNEALLKKINKGVTVAQQVEAGQKLKAAGITLSVTAINGLSGTVGWEDHAVDTAKALNAMCPDFIALLTLRIYTGTPMAQWVEEGSLSVPSPMELIRESKLLLEHLDCPGAVFRSNHASNYLVLAGTLNRDRERLIRECGEALRGEAPIRTFVELGR</sequence>
<evidence type="ECO:0000256" key="4">
    <source>
        <dbReference type="ARBA" id="ARBA00023004"/>
    </source>
</evidence>
<dbReference type="EMBL" id="CP060490">
    <property type="protein sequence ID" value="QNL43593.1"/>
    <property type="molecule type" value="Genomic_DNA"/>
</dbReference>
<gene>
    <name evidence="7" type="ORF">H8790_08885</name>
</gene>
<dbReference type="GO" id="GO:0051536">
    <property type="term" value="F:iron-sulfur cluster binding"/>
    <property type="evidence" value="ECO:0007669"/>
    <property type="project" value="UniProtKB-KW"/>
</dbReference>
<evidence type="ECO:0000259" key="6">
    <source>
        <dbReference type="PROSITE" id="PS51918"/>
    </source>
</evidence>
<keyword evidence="8" id="KW-1185">Reference proteome</keyword>
<dbReference type="InterPro" id="IPR051198">
    <property type="entry name" value="BchE-like"/>
</dbReference>
<keyword evidence="2" id="KW-0949">S-adenosyl-L-methionine</keyword>
<dbReference type="SUPFAM" id="SSF102114">
    <property type="entry name" value="Radical SAM enzymes"/>
    <property type="match status" value="1"/>
</dbReference>
<protein>
    <submittedName>
        <fullName evidence="7">Radical SAM protein</fullName>
    </submittedName>
</protein>
<dbReference type="SFLD" id="SFLDG01095">
    <property type="entry name" value="Uncharacterised_Radical_SAM_Su"/>
    <property type="match status" value="1"/>
</dbReference>
<dbReference type="Pfam" id="PF04055">
    <property type="entry name" value="Radical_SAM"/>
    <property type="match status" value="1"/>
</dbReference>
<dbReference type="AlphaFoldDB" id="A0A7G9B212"/>
<dbReference type="InterPro" id="IPR006638">
    <property type="entry name" value="Elp3/MiaA/NifB-like_rSAM"/>
</dbReference>
<dbReference type="CDD" id="cd01335">
    <property type="entry name" value="Radical_SAM"/>
    <property type="match status" value="1"/>
</dbReference>
<dbReference type="InterPro" id="IPR013785">
    <property type="entry name" value="Aldolase_TIM"/>
</dbReference>
<accession>A0A7G9B212</accession>
<dbReference type="GO" id="GO:0046872">
    <property type="term" value="F:metal ion binding"/>
    <property type="evidence" value="ECO:0007669"/>
    <property type="project" value="UniProtKB-KW"/>
</dbReference>
<evidence type="ECO:0000313" key="7">
    <source>
        <dbReference type="EMBL" id="QNL43593.1"/>
    </source>
</evidence>
<reference evidence="7 8" key="1">
    <citation type="submission" date="2020-08" db="EMBL/GenBank/DDBJ databases">
        <authorList>
            <person name="Liu C."/>
            <person name="Sun Q."/>
        </authorList>
    </citation>
    <scope>NUCLEOTIDE SEQUENCE [LARGE SCALE GENOMIC DNA]</scope>
    <source>
        <strain evidence="7 8">NSJ-62</strain>
    </source>
</reference>
<proteinExistence type="predicted"/>
<evidence type="ECO:0000256" key="2">
    <source>
        <dbReference type="ARBA" id="ARBA00022691"/>
    </source>
</evidence>
<dbReference type="SFLD" id="SFLDG01082">
    <property type="entry name" value="B12-binding_domain_containing"/>
    <property type="match status" value="1"/>
</dbReference>
<dbReference type="PANTHER" id="PTHR43409:SF4">
    <property type="entry name" value="RADICAL SAM SUPERFAMILY PROTEIN"/>
    <property type="match status" value="1"/>
</dbReference>
<dbReference type="GO" id="GO:0003824">
    <property type="term" value="F:catalytic activity"/>
    <property type="evidence" value="ECO:0007669"/>
    <property type="project" value="InterPro"/>
</dbReference>
<dbReference type="Gene3D" id="3.20.20.70">
    <property type="entry name" value="Aldolase class I"/>
    <property type="match status" value="1"/>
</dbReference>
<feature type="domain" description="Radical SAM core" evidence="6">
    <location>
        <begin position="9"/>
        <end position="243"/>
    </location>
</feature>
<organism evidence="7 8">
    <name type="scientific">Oscillibacter hominis</name>
    <dbReference type="NCBI Taxonomy" id="2763056"/>
    <lineage>
        <taxon>Bacteria</taxon>
        <taxon>Bacillati</taxon>
        <taxon>Bacillota</taxon>
        <taxon>Clostridia</taxon>
        <taxon>Eubacteriales</taxon>
        <taxon>Oscillospiraceae</taxon>
        <taxon>Oscillibacter</taxon>
    </lineage>
</organism>
<dbReference type="PANTHER" id="PTHR43409">
    <property type="entry name" value="ANAEROBIC MAGNESIUM-PROTOPORPHYRIN IX MONOMETHYL ESTER CYCLASE-RELATED"/>
    <property type="match status" value="1"/>
</dbReference>
<dbReference type="RefSeq" id="WP_187332184.1">
    <property type="nucleotide sequence ID" value="NZ_CP060490.1"/>
</dbReference>
<evidence type="ECO:0000313" key="8">
    <source>
        <dbReference type="Proteomes" id="UP000515960"/>
    </source>
</evidence>
<dbReference type="PROSITE" id="PS51918">
    <property type="entry name" value="RADICAL_SAM"/>
    <property type="match status" value="1"/>
</dbReference>
<evidence type="ECO:0000256" key="3">
    <source>
        <dbReference type="ARBA" id="ARBA00022723"/>
    </source>
</evidence>
<dbReference type="InterPro" id="IPR007197">
    <property type="entry name" value="rSAM"/>
</dbReference>
<evidence type="ECO:0000256" key="1">
    <source>
        <dbReference type="ARBA" id="ARBA00001966"/>
    </source>
</evidence>
<dbReference type="SMART" id="SM00729">
    <property type="entry name" value="Elp3"/>
    <property type="match status" value="1"/>
</dbReference>
<comment type="cofactor">
    <cofactor evidence="1">
        <name>[4Fe-4S] cluster</name>
        <dbReference type="ChEBI" id="CHEBI:49883"/>
    </cofactor>
</comment>
<dbReference type="InterPro" id="IPR058240">
    <property type="entry name" value="rSAM_sf"/>
</dbReference>
<keyword evidence="3" id="KW-0479">Metal-binding</keyword>
<dbReference type="Proteomes" id="UP000515960">
    <property type="component" value="Chromosome"/>
</dbReference>
<dbReference type="SFLD" id="SFLDS00029">
    <property type="entry name" value="Radical_SAM"/>
    <property type="match status" value="1"/>
</dbReference>
<evidence type="ECO:0000256" key="5">
    <source>
        <dbReference type="ARBA" id="ARBA00023014"/>
    </source>
</evidence>
<keyword evidence="4" id="KW-0408">Iron</keyword>
<name>A0A7G9B212_9FIRM</name>
<keyword evidence="5" id="KW-0411">Iron-sulfur</keyword>